<evidence type="ECO:0000256" key="3">
    <source>
        <dbReference type="SAM" id="Coils"/>
    </source>
</evidence>
<evidence type="ECO:0000256" key="1">
    <source>
        <dbReference type="ARBA" id="ARBA00004496"/>
    </source>
</evidence>
<feature type="coiled-coil region" evidence="3">
    <location>
        <begin position="1612"/>
        <end position="1726"/>
    </location>
</feature>
<evidence type="ECO:0000256" key="4">
    <source>
        <dbReference type="SAM" id="MobiDB-lite"/>
    </source>
</evidence>
<dbReference type="EMBL" id="CAXIEN010000049">
    <property type="protein sequence ID" value="CAL1270530.1"/>
    <property type="molecule type" value="Genomic_DNA"/>
</dbReference>
<feature type="compositionally biased region" description="Basic and acidic residues" evidence="4">
    <location>
        <begin position="2114"/>
        <end position="2134"/>
    </location>
</feature>
<feature type="coiled-coil region" evidence="3">
    <location>
        <begin position="2251"/>
        <end position="2324"/>
    </location>
</feature>
<feature type="region of interest" description="Disordered" evidence="4">
    <location>
        <begin position="1557"/>
        <end position="1606"/>
    </location>
</feature>
<feature type="region of interest" description="Disordered" evidence="4">
    <location>
        <begin position="321"/>
        <end position="361"/>
    </location>
</feature>
<dbReference type="Gene3D" id="1.10.287.1490">
    <property type="match status" value="1"/>
</dbReference>
<organism evidence="6 7">
    <name type="scientific">Larinioides sclopetarius</name>
    <dbReference type="NCBI Taxonomy" id="280406"/>
    <lineage>
        <taxon>Eukaryota</taxon>
        <taxon>Metazoa</taxon>
        <taxon>Ecdysozoa</taxon>
        <taxon>Arthropoda</taxon>
        <taxon>Chelicerata</taxon>
        <taxon>Arachnida</taxon>
        <taxon>Araneae</taxon>
        <taxon>Araneomorphae</taxon>
        <taxon>Entelegynae</taxon>
        <taxon>Araneoidea</taxon>
        <taxon>Araneidae</taxon>
        <taxon>Larinioides</taxon>
    </lineage>
</organism>
<feature type="region of interest" description="Disordered" evidence="4">
    <location>
        <begin position="1871"/>
        <end position="1892"/>
    </location>
</feature>
<protein>
    <recommendedName>
        <fullName evidence="5">Centrosomin N-terminal motif 1 domain-containing protein</fullName>
    </recommendedName>
</protein>
<feature type="coiled-coil region" evidence="3">
    <location>
        <begin position="120"/>
        <end position="236"/>
    </location>
</feature>
<keyword evidence="3" id="KW-0175">Coiled coil</keyword>
<keyword evidence="7" id="KW-1185">Reference proteome</keyword>
<feature type="compositionally biased region" description="Low complexity" evidence="4">
    <location>
        <begin position="832"/>
        <end position="842"/>
    </location>
</feature>
<keyword evidence="2" id="KW-0963">Cytoplasm</keyword>
<dbReference type="InterPro" id="IPR012943">
    <property type="entry name" value="Cnn_1N"/>
</dbReference>
<feature type="coiled-coil region" evidence="3">
    <location>
        <begin position="1327"/>
        <end position="1543"/>
    </location>
</feature>
<proteinExistence type="predicted"/>
<name>A0AAV1ZJV6_9ARAC</name>
<evidence type="ECO:0000259" key="5">
    <source>
        <dbReference type="Pfam" id="PF07989"/>
    </source>
</evidence>
<comment type="caution">
    <text evidence="6">The sequence shown here is derived from an EMBL/GenBank/DDBJ whole genome shotgun (WGS) entry which is preliminary data.</text>
</comment>
<dbReference type="SUPFAM" id="SSF57997">
    <property type="entry name" value="Tropomyosin"/>
    <property type="match status" value="1"/>
</dbReference>
<evidence type="ECO:0000313" key="6">
    <source>
        <dbReference type="EMBL" id="CAL1270530.1"/>
    </source>
</evidence>
<feature type="region of interest" description="Disordered" evidence="4">
    <location>
        <begin position="2099"/>
        <end position="2134"/>
    </location>
</feature>
<feature type="domain" description="Centrosomin N-terminal motif 1" evidence="5">
    <location>
        <begin position="69"/>
        <end position="144"/>
    </location>
</feature>
<reference evidence="6 7" key="1">
    <citation type="submission" date="2024-04" db="EMBL/GenBank/DDBJ databases">
        <authorList>
            <person name="Rising A."/>
            <person name="Reimegard J."/>
            <person name="Sonavane S."/>
            <person name="Akerstrom W."/>
            <person name="Nylinder S."/>
            <person name="Hedman E."/>
            <person name="Kallberg Y."/>
        </authorList>
    </citation>
    <scope>NUCLEOTIDE SEQUENCE [LARGE SCALE GENOMIC DNA]</scope>
</reference>
<dbReference type="Pfam" id="PF07989">
    <property type="entry name" value="Cnn_1N"/>
    <property type="match status" value="1"/>
</dbReference>
<feature type="region of interest" description="Disordered" evidence="4">
    <location>
        <begin position="802"/>
        <end position="849"/>
    </location>
</feature>
<accession>A0AAV1ZJV6</accession>
<dbReference type="Proteomes" id="UP001497382">
    <property type="component" value="Unassembled WGS sequence"/>
</dbReference>
<feature type="coiled-coil region" evidence="3">
    <location>
        <begin position="888"/>
        <end position="1237"/>
    </location>
</feature>
<evidence type="ECO:0000256" key="2">
    <source>
        <dbReference type="ARBA" id="ARBA00022490"/>
    </source>
</evidence>
<dbReference type="GO" id="GO:0005737">
    <property type="term" value="C:cytoplasm"/>
    <property type="evidence" value="ECO:0007669"/>
    <property type="project" value="UniProtKB-SubCell"/>
</dbReference>
<dbReference type="PANTHER" id="PTHR45615:SF63">
    <property type="entry name" value="CHROMOSOME UNDETERMINED SCAFFOLD_10, WHOLE GENOME SHOTGUN SEQUENCE"/>
    <property type="match status" value="1"/>
</dbReference>
<sequence>MAECYDRSWRVGSKARGTRSQFRLNTGLLPFKCTYPAHLTDVMDAVPSTSSDLRRADFTSPVRGTRTRTVREYEQLIEELKKENFDLKLRLFLLEDPKYNNNPRNRGCNNEEQDNSVQVIVELKVEVESLQSELDSKSQLLQQALDEKEKYESDLKELQSKFEELEEQLSSLSPRPSEQELNLLKDENESLQKSNEHLAQVLADRDQNIELLNAQVDELSDENKSLKAKVEKSSAAIQGLVSKYYKEIEMIPKNLRPIVKMAVQAAKETRTEDLNDAIENFKTSLSELMLANGGTSSNNVVHGKDSIEELQKLAVISKSSEELAQSSQKSHSKSKVAHDEKDNQVSSESLHDSGRDKTDSREDLEQMLDVVKENESLKSDNAEKSKIIDELNSACWELERKSIQLQSELLDAVSKVKDLDMRLKEEKSKHISSLPMKHTSVQTAVQWHLMQSKLSDKFAQNAGRSNNLEDLKEEIFTLLLVIEQKDKEISDCEEKISSLQQQLEIENKKETSFANLDKDFVKERNELHQRLAHSCAVNNELMKHLRNLEMFMEDLLQHKNLDASSIENLSESSSFLSRMKIQKEIEQSLELSTVLNDELSICEGSKIFDPNDFTMTKECSISARYSYQPADASRFGLDLSNIPSNIQGRKSSQLSLQETSQNAVGTGKRRFSFSTLHNSSLDTTLCDKENVVVLGTSNNEDLILLLNDKGDPEDVFIRNNHSHLERNQFSFGDGDQHRRRCWESAAMSSLNAEKSVLDHRTEQWCSSKVDSSKVVCGWFNPYPSSDSDIWSEPDRDVSLQRIGIDLQKSPVSQKSPRRSRFRDKLSTDDISSQKNESSSSFSKLHTWSKRRKNSDTSRSSFICKKCMAHSQTSETPSKDEKIDLQKVIDELSSKCHSQENYLENVTNELKNKKNIIDALTKEKQELLNCINRLKESQKSLVESETSSAEKLAKSNSEYNKLQNLLKQFETRITHTDATCNQLKSELETSKSKLKLLEQKCLEYVEELAMHSNAKAAYSEKVKSLEEEKTQLIHDIETLIVEKNKLLSEIETEKGYRQRLENENCHNTGRIKTLEEEKTRLVHDLEKLIKKKKELLSKIEAEKGYRESLENENHHHTEKLKSAEEEKIQLVNDIETLIVEKKELLSKIEAEKGYRQHLEYKMNESSKEISLLRASTKDLEDARNKLLKEKESCESILMSNNSMCNELKNDLKKTQERLEKMELKCAKYEEELTKSAKSKQNITQSLSGVKSVISSNIDALSSLCKQYLKTDNEVNKGTTLSNADKEDQIEKLLEDIISINLKFEEIVKFLSEQLSSIQLAMEKNKIIENENKSKIIHLQQQLEDKEKEVHSLKMQILELQRENEVNKSANKEYELKLQSAQKKLEMAEKELKTLREHKDQMQSLFEEFQQTLKDKEKSLSESNLKASAFEKQVHSFKMHMVEVQQKLEENKSINKEYQSKLESEQSKLEVSEKELKTLKEHKDKMQSLFEECQQALKNKEKSIGESNVKASAFEKQLRSAQDEIEKYQNLINLKDDEITKLQERVFNLQIQINSILSKATSTSKGNSQDNGRDFVSSSLKPSARLSNENEINDETMSTASNDASYSSMISEKEDEINRKIDRYAKKIKALQTKLSMTEKRIEILEKEKADLREELLAQIHGEKEKIKTSEEIDALVTELKELKSTLKTKTSFIKDLKSELFKTCNSLVDKQKEVDELQHKLSANNSNTETDLLSPVHAKVRPSYSDPIQKATEANIKDLKKHKWELVQGILNHQKQLYERKNIHLGHLEKFKKHIEKLRSFQVSPSLYKSESEPLLNTPMATNSFYAEKCDRTLKNLQIELQLDVECLQNLKIFLKRFFMPLVLQNCTCNNTSSKPDDDSNVSDKSTINEAKDSKREHLRLDLWKSSNIEVESHPTTISTSDRLVSTSCVVAHRLDSVEMALKEIKSALESFKETTDSPSGESPKKIAAKSFLLKILDELVNLEQNLAEVFHLKSDLKLLGLFDISIPQSPCRQESDRESLLSEETIALSRSGSLSPMSFDENFPHRLFTSSMKQKRESEHFRKNEVGIKQTLEISHRSQATGGSQESIFLRSHFSSPDLGIESDPNHESSAPEQAEKEFREVNSRTSKRQDKQWMVEKLSETIDSFTDSSSKIKDASFGMGDALHAIGYLQEYELLKKEVQESLIGIKTVLSRTVDGLHHLAKFTSPQKNLEYSTFKAIRDSCGNIEVCLQKAVKLVDNFWVAPCPSVKELNMLIQQNQELQDKLKLLQESKRRQEINFKDAMEKLKQAERLREHMEKKISKKLIKTKKVIRQAEIKILEKENQDLPSIPKYPHDESACQKS</sequence>
<dbReference type="GO" id="GO:0005815">
    <property type="term" value="C:microtubule organizing center"/>
    <property type="evidence" value="ECO:0007669"/>
    <property type="project" value="InterPro"/>
</dbReference>
<feature type="compositionally biased region" description="Basic and acidic residues" evidence="4">
    <location>
        <begin position="336"/>
        <end position="361"/>
    </location>
</feature>
<dbReference type="PANTHER" id="PTHR45615">
    <property type="entry name" value="MYOSIN HEAVY CHAIN, NON-MUSCLE"/>
    <property type="match status" value="1"/>
</dbReference>
<feature type="coiled-coil region" evidence="3">
    <location>
        <begin position="468"/>
        <end position="509"/>
    </location>
</feature>
<gene>
    <name evidence="6" type="ORF">LARSCL_LOCUS5343</name>
</gene>
<evidence type="ECO:0000313" key="7">
    <source>
        <dbReference type="Proteomes" id="UP001497382"/>
    </source>
</evidence>
<comment type="subcellular location">
    <subcellularLocation>
        <location evidence="1">Cytoplasm</location>
    </subcellularLocation>
</comment>